<dbReference type="SUPFAM" id="SSF101447">
    <property type="entry name" value="Formin homology 2 domain (FH2 domain)"/>
    <property type="match status" value="1"/>
</dbReference>
<evidence type="ECO:0000259" key="3">
    <source>
        <dbReference type="PROSITE" id="PS51742"/>
    </source>
</evidence>
<dbReference type="Pfam" id="PF03479">
    <property type="entry name" value="PCC"/>
    <property type="match status" value="1"/>
</dbReference>
<keyword evidence="1" id="KW-0805">Transcription regulation</keyword>
<dbReference type="Gene3D" id="3.30.1330.80">
    <property type="entry name" value="Hypothetical protein, similar to alpha- acetolactate decarboxylase, domain 2"/>
    <property type="match status" value="1"/>
</dbReference>
<dbReference type="SUPFAM" id="SSF117856">
    <property type="entry name" value="AF0104/ALDC/Ptd012-like"/>
    <property type="match status" value="1"/>
</dbReference>
<dbReference type="EMBL" id="PQIB02000001">
    <property type="protein sequence ID" value="RLN38791.1"/>
    <property type="molecule type" value="Genomic_DNA"/>
</dbReference>
<comment type="function">
    <text evidence="1">Transcription factor that specifically binds AT-rich DNA sequences related to the nuclear matrix attachment regions (MARs).</text>
</comment>
<dbReference type="PANTHER" id="PTHR31500">
    <property type="entry name" value="AT-HOOK MOTIF NUCLEAR-LOCALIZED PROTEIN 9"/>
    <property type="match status" value="1"/>
</dbReference>
<accession>A0A3L6THE3</accession>
<evidence type="ECO:0000313" key="5">
    <source>
        <dbReference type="Proteomes" id="UP000275267"/>
    </source>
</evidence>
<dbReference type="OrthoDB" id="1101183at2759"/>
<keyword evidence="5" id="KW-1185">Reference proteome</keyword>
<feature type="domain" description="PPC" evidence="3">
    <location>
        <begin position="69"/>
        <end position="210"/>
    </location>
</feature>
<protein>
    <recommendedName>
        <fullName evidence="1">AT-hook motif nuclear-localized protein</fullName>
    </recommendedName>
</protein>
<dbReference type="InterPro" id="IPR005175">
    <property type="entry name" value="PPC_dom"/>
</dbReference>
<evidence type="ECO:0000256" key="1">
    <source>
        <dbReference type="RuleBase" id="RU367031"/>
    </source>
</evidence>
<feature type="region of interest" description="Disordered" evidence="2">
    <location>
        <begin position="1"/>
        <end position="68"/>
    </location>
</feature>
<comment type="domain">
    <text evidence="1">The PPC domain mediates interactions between AHL proteins.</text>
</comment>
<keyword evidence="1" id="KW-0804">Transcription</keyword>
<name>A0A3L6THE3_PANMI</name>
<gene>
    <name evidence="4" type="ORF">C2845_PM01G00270</name>
</gene>
<evidence type="ECO:0000256" key="2">
    <source>
        <dbReference type="SAM" id="MobiDB-lite"/>
    </source>
</evidence>
<dbReference type="GO" id="GO:0003680">
    <property type="term" value="F:minor groove of adenine-thymine-rich DNA binding"/>
    <property type="evidence" value="ECO:0007669"/>
    <property type="project" value="UniProtKB-UniRule"/>
</dbReference>
<comment type="subcellular location">
    <subcellularLocation>
        <location evidence="1">Nucleus</location>
    </subcellularLocation>
</comment>
<dbReference type="PANTHER" id="PTHR31500:SF20">
    <property type="entry name" value="AT-HOOK MOTIF NUCLEAR-LOCALIZED PROTEIN"/>
    <property type="match status" value="1"/>
</dbReference>
<dbReference type="STRING" id="4540.A0A3L6THE3"/>
<dbReference type="AlphaFoldDB" id="A0A3L6THE3"/>
<comment type="caution">
    <text evidence="4">The sequence shown here is derived from an EMBL/GenBank/DDBJ whole genome shotgun (WGS) entry which is preliminary data.</text>
</comment>
<dbReference type="InterPro" id="IPR039605">
    <property type="entry name" value="AHL"/>
</dbReference>
<keyword evidence="1" id="KW-0238">DNA-binding</keyword>
<dbReference type="GO" id="GO:0005634">
    <property type="term" value="C:nucleus"/>
    <property type="evidence" value="ECO:0007669"/>
    <property type="project" value="UniProtKB-SubCell"/>
</dbReference>
<dbReference type="Proteomes" id="UP000275267">
    <property type="component" value="Unassembled WGS sequence"/>
</dbReference>
<organism evidence="4 5">
    <name type="scientific">Panicum miliaceum</name>
    <name type="common">Proso millet</name>
    <name type="synonym">Broomcorn millet</name>
    <dbReference type="NCBI Taxonomy" id="4540"/>
    <lineage>
        <taxon>Eukaryota</taxon>
        <taxon>Viridiplantae</taxon>
        <taxon>Streptophyta</taxon>
        <taxon>Embryophyta</taxon>
        <taxon>Tracheophyta</taxon>
        <taxon>Spermatophyta</taxon>
        <taxon>Magnoliopsida</taxon>
        <taxon>Liliopsida</taxon>
        <taxon>Poales</taxon>
        <taxon>Poaceae</taxon>
        <taxon>PACMAD clade</taxon>
        <taxon>Panicoideae</taxon>
        <taxon>Panicodae</taxon>
        <taxon>Paniceae</taxon>
        <taxon>Panicinae</taxon>
        <taxon>Panicum</taxon>
        <taxon>Panicum sect. Panicum</taxon>
    </lineage>
</organism>
<keyword evidence="1" id="KW-0539">Nucleus</keyword>
<feature type="compositionally biased region" description="Pro residues" evidence="2">
    <location>
        <begin position="1"/>
        <end position="26"/>
    </location>
</feature>
<dbReference type="PROSITE" id="PS51742">
    <property type="entry name" value="PPC"/>
    <property type="match status" value="1"/>
</dbReference>
<sequence>MRTRLDPPPPLAAAPPPPPPPPPPLQIPERRRRGRPRNCDRLLPPPGFLLTPPARAPPSPTLAAHGHVQSGGLQPHVLKIDVGEDIVSKIVGFSKIIGKAVCVLSVLGVVQEANLLHSAVTLNHKGPLEIIHMFGSILTSDSPGFGCLSVALACADCSVIGGIVAGPLVAAIPAQGQVFVKGISGAVNSSKVRLQQKLDVIRAVPTLKRSAGFYSLHVSKKLALETRAHNA</sequence>
<reference evidence="5" key="1">
    <citation type="journal article" date="2019" name="Nat. Commun.">
        <title>The genome of broomcorn millet.</title>
        <authorList>
            <person name="Zou C."/>
            <person name="Miki D."/>
            <person name="Li D."/>
            <person name="Tang Q."/>
            <person name="Xiao L."/>
            <person name="Rajput S."/>
            <person name="Deng P."/>
            <person name="Jia W."/>
            <person name="Huang R."/>
            <person name="Zhang M."/>
            <person name="Sun Y."/>
            <person name="Hu J."/>
            <person name="Fu X."/>
            <person name="Schnable P.S."/>
            <person name="Li F."/>
            <person name="Zhang H."/>
            <person name="Feng B."/>
            <person name="Zhu X."/>
            <person name="Liu R."/>
            <person name="Schnable J.C."/>
            <person name="Zhu J.-K."/>
            <person name="Zhang H."/>
        </authorList>
    </citation>
    <scope>NUCLEOTIDE SEQUENCE [LARGE SCALE GENOMIC DNA]</scope>
</reference>
<evidence type="ECO:0000313" key="4">
    <source>
        <dbReference type="EMBL" id="RLN38791.1"/>
    </source>
</evidence>
<dbReference type="CDD" id="cd11378">
    <property type="entry name" value="DUF296"/>
    <property type="match status" value="1"/>
</dbReference>
<proteinExistence type="predicted"/>